<feature type="transmembrane region" description="Helical" evidence="1">
    <location>
        <begin position="31"/>
        <end position="52"/>
    </location>
</feature>
<feature type="transmembrane region" description="Helical" evidence="1">
    <location>
        <begin position="108"/>
        <end position="126"/>
    </location>
</feature>
<dbReference type="AlphaFoldDB" id="A0A219B0Z9"/>
<name>A0A219B0Z9_9SPHN</name>
<keyword evidence="1" id="KW-1133">Transmembrane helix</keyword>
<proteinExistence type="predicted"/>
<protein>
    <submittedName>
        <fullName evidence="2">Uncharacterized protein</fullName>
    </submittedName>
</protein>
<keyword evidence="1" id="KW-0812">Transmembrane</keyword>
<dbReference type="Proteomes" id="UP000198462">
    <property type="component" value="Unassembled WGS sequence"/>
</dbReference>
<evidence type="ECO:0000313" key="2">
    <source>
        <dbReference type="EMBL" id="OWV31990.1"/>
    </source>
</evidence>
<keyword evidence="1" id="KW-0472">Membrane</keyword>
<evidence type="ECO:0000313" key="3">
    <source>
        <dbReference type="Proteomes" id="UP000198462"/>
    </source>
</evidence>
<gene>
    <name evidence="2" type="ORF">B5C34_14565</name>
</gene>
<organism evidence="2 3">
    <name type="scientific">Pacificimonas flava</name>
    <dbReference type="NCBI Taxonomy" id="1234595"/>
    <lineage>
        <taxon>Bacteria</taxon>
        <taxon>Pseudomonadati</taxon>
        <taxon>Pseudomonadota</taxon>
        <taxon>Alphaproteobacteria</taxon>
        <taxon>Sphingomonadales</taxon>
        <taxon>Sphingosinicellaceae</taxon>
        <taxon>Pacificimonas</taxon>
    </lineage>
</organism>
<keyword evidence="3" id="KW-1185">Reference proteome</keyword>
<sequence length="177" mass="19420">MLAILGILAGFIVPLAQTISAADGGMRWSLIAALLSSLTFLVKGLYHALGVLSVAKQYRLTVDTVLDFQTLSRAEALREEIAGLVWECRQAIKPNSLKLFRLHRCQRSALTAILLFMLFGLLLLAAQQQWFVSVGFAYAIAILALAALFLADPIVERQGIWRREAIKTDLPAPGKSQ</sequence>
<evidence type="ECO:0000256" key="1">
    <source>
        <dbReference type="SAM" id="Phobius"/>
    </source>
</evidence>
<dbReference type="EMBL" id="NFZT01000003">
    <property type="protein sequence ID" value="OWV31990.1"/>
    <property type="molecule type" value="Genomic_DNA"/>
</dbReference>
<feature type="transmembrane region" description="Helical" evidence="1">
    <location>
        <begin position="132"/>
        <end position="155"/>
    </location>
</feature>
<reference evidence="3" key="1">
    <citation type="submission" date="2017-05" db="EMBL/GenBank/DDBJ databases">
        <authorList>
            <person name="Lin X."/>
        </authorList>
    </citation>
    <scope>NUCLEOTIDE SEQUENCE [LARGE SCALE GENOMIC DNA]</scope>
    <source>
        <strain evidence="3">JLT2012</strain>
    </source>
</reference>
<comment type="caution">
    <text evidence="2">The sequence shown here is derived from an EMBL/GenBank/DDBJ whole genome shotgun (WGS) entry which is preliminary data.</text>
</comment>
<accession>A0A219B0Z9</accession>